<keyword evidence="2" id="KW-0547">Nucleotide-binding</keyword>
<sequence length="234" mass="24886">MTTSVETDRGTIRVSSLTKTYPGPTHGLKVLDDVSLTAERGSYIALRGVSGSGKSTLLNILGGIEVFDSGKVEVSGADLGTLSRGQRTAFRASTIGFIFQFFNLLPTLTALENVSAALEPLNKAAVERREQAMDMLDAVGIAHLAGNFPAQMSGGEQQRVSIARAMVKQPPVILADEPTGALDHKNATQVLDCLTRLQQQIGTTIVVATHDPIVISYATETWEMCDGAIEVGRS</sequence>
<dbReference type="SUPFAM" id="SSF52540">
    <property type="entry name" value="P-loop containing nucleoside triphosphate hydrolases"/>
    <property type="match status" value="1"/>
</dbReference>
<dbReference type="GO" id="GO:0005524">
    <property type="term" value="F:ATP binding"/>
    <property type="evidence" value="ECO:0007669"/>
    <property type="project" value="UniProtKB-KW"/>
</dbReference>
<dbReference type="AlphaFoldDB" id="A0A507ZZW1"/>
<proteinExistence type="predicted"/>
<dbReference type="RefSeq" id="WP_021607232.1">
    <property type="nucleotide sequence ID" value="NZ_JASPFB010000012.1"/>
</dbReference>
<dbReference type="FunFam" id="3.40.50.300:FF:000032">
    <property type="entry name" value="Export ABC transporter ATP-binding protein"/>
    <property type="match status" value="1"/>
</dbReference>
<dbReference type="GO" id="GO:0022857">
    <property type="term" value="F:transmembrane transporter activity"/>
    <property type="evidence" value="ECO:0007669"/>
    <property type="project" value="TreeGrafter"/>
</dbReference>
<dbReference type="Proteomes" id="UP000319010">
    <property type="component" value="Unassembled WGS sequence"/>
</dbReference>
<dbReference type="InterPro" id="IPR017911">
    <property type="entry name" value="MacB-like_ATP-bd"/>
</dbReference>
<evidence type="ECO:0000256" key="1">
    <source>
        <dbReference type="ARBA" id="ARBA00022448"/>
    </source>
</evidence>
<dbReference type="EMBL" id="VICB01000023">
    <property type="protein sequence ID" value="TQD41704.1"/>
    <property type="molecule type" value="Genomic_DNA"/>
</dbReference>
<reference evidence="5 6" key="1">
    <citation type="submission" date="2019-06" db="EMBL/GenBank/DDBJ databases">
        <title>Draft genome sequence of Actinomyces johnsonii CCUG 34287T.</title>
        <authorList>
            <person name="Salva-Serra F."/>
            <person name="Cardew S."/>
            <person name="Moore E."/>
        </authorList>
    </citation>
    <scope>NUCLEOTIDE SEQUENCE [LARGE SCALE GENOMIC DNA]</scope>
    <source>
        <strain evidence="5 6">CCUG 34287</strain>
    </source>
</reference>
<keyword evidence="1" id="KW-0813">Transport</keyword>
<protein>
    <submittedName>
        <fullName evidence="5">ABC transporter ATP-binding protein</fullName>
    </submittedName>
</protein>
<dbReference type="PROSITE" id="PS00211">
    <property type="entry name" value="ABC_TRANSPORTER_1"/>
    <property type="match status" value="1"/>
</dbReference>
<dbReference type="CDD" id="cd03255">
    <property type="entry name" value="ABC_MJ0796_LolCDE_FtsE"/>
    <property type="match status" value="1"/>
</dbReference>
<dbReference type="PROSITE" id="PS50893">
    <property type="entry name" value="ABC_TRANSPORTER_2"/>
    <property type="match status" value="1"/>
</dbReference>
<dbReference type="SMART" id="SM00382">
    <property type="entry name" value="AAA"/>
    <property type="match status" value="1"/>
</dbReference>
<dbReference type="InterPro" id="IPR015854">
    <property type="entry name" value="ABC_transpr_LolD-like"/>
</dbReference>
<evidence type="ECO:0000256" key="3">
    <source>
        <dbReference type="ARBA" id="ARBA00022840"/>
    </source>
</evidence>
<keyword evidence="3 5" id="KW-0067">ATP-binding</keyword>
<organism evidence="5 6">
    <name type="scientific">Actinomyces johnsonii</name>
    <dbReference type="NCBI Taxonomy" id="544581"/>
    <lineage>
        <taxon>Bacteria</taxon>
        <taxon>Bacillati</taxon>
        <taxon>Actinomycetota</taxon>
        <taxon>Actinomycetes</taxon>
        <taxon>Actinomycetales</taxon>
        <taxon>Actinomycetaceae</taxon>
        <taxon>Actinomyces</taxon>
    </lineage>
</organism>
<dbReference type="InterPro" id="IPR027417">
    <property type="entry name" value="P-loop_NTPase"/>
</dbReference>
<dbReference type="PANTHER" id="PTHR24220">
    <property type="entry name" value="IMPORT ATP-BINDING PROTEIN"/>
    <property type="match status" value="1"/>
</dbReference>
<dbReference type="GO" id="GO:0098796">
    <property type="term" value="C:membrane protein complex"/>
    <property type="evidence" value="ECO:0007669"/>
    <property type="project" value="UniProtKB-ARBA"/>
</dbReference>
<dbReference type="InterPro" id="IPR003593">
    <property type="entry name" value="AAA+_ATPase"/>
</dbReference>
<evidence type="ECO:0000313" key="6">
    <source>
        <dbReference type="Proteomes" id="UP000319010"/>
    </source>
</evidence>
<evidence type="ECO:0000259" key="4">
    <source>
        <dbReference type="PROSITE" id="PS50893"/>
    </source>
</evidence>
<dbReference type="GO" id="GO:0016887">
    <property type="term" value="F:ATP hydrolysis activity"/>
    <property type="evidence" value="ECO:0007669"/>
    <property type="project" value="InterPro"/>
</dbReference>
<dbReference type="InterPro" id="IPR017871">
    <property type="entry name" value="ABC_transporter-like_CS"/>
</dbReference>
<dbReference type="InterPro" id="IPR003439">
    <property type="entry name" value="ABC_transporter-like_ATP-bd"/>
</dbReference>
<feature type="domain" description="ABC transporter" evidence="4">
    <location>
        <begin position="12"/>
        <end position="234"/>
    </location>
</feature>
<dbReference type="Pfam" id="PF00005">
    <property type="entry name" value="ABC_tran"/>
    <property type="match status" value="1"/>
</dbReference>
<gene>
    <name evidence="5" type="ORF">FK256_12785</name>
</gene>
<name>A0A507ZZW1_9ACTO</name>
<dbReference type="Gene3D" id="3.40.50.300">
    <property type="entry name" value="P-loop containing nucleotide triphosphate hydrolases"/>
    <property type="match status" value="1"/>
</dbReference>
<comment type="caution">
    <text evidence="5">The sequence shown here is derived from an EMBL/GenBank/DDBJ whole genome shotgun (WGS) entry which is preliminary data.</text>
</comment>
<evidence type="ECO:0000313" key="5">
    <source>
        <dbReference type="EMBL" id="TQD41704.1"/>
    </source>
</evidence>
<dbReference type="GO" id="GO:0005886">
    <property type="term" value="C:plasma membrane"/>
    <property type="evidence" value="ECO:0007669"/>
    <property type="project" value="TreeGrafter"/>
</dbReference>
<evidence type="ECO:0000256" key="2">
    <source>
        <dbReference type="ARBA" id="ARBA00022741"/>
    </source>
</evidence>
<accession>A0A507ZZW1</accession>